<organism evidence="1 2">
    <name type="scientific">Ascaris lumbricoides</name>
    <name type="common">Giant roundworm</name>
    <dbReference type="NCBI Taxonomy" id="6252"/>
    <lineage>
        <taxon>Eukaryota</taxon>
        <taxon>Metazoa</taxon>
        <taxon>Ecdysozoa</taxon>
        <taxon>Nematoda</taxon>
        <taxon>Chromadorea</taxon>
        <taxon>Rhabditida</taxon>
        <taxon>Spirurina</taxon>
        <taxon>Ascaridomorpha</taxon>
        <taxon>Ascaridoidea</taxon>
        <taxon>Ascarididae</taxon>
        <taxon>Ascaris</taxon>
    </lineage>
</organism>
<evidence type="ECO:0000313" key="1">
    <source>
        <dbReference type="Proteomes" id="UP000036681"/>
    </source>
</evidence>
<dbReference type="WBParaSite" id="ALUE_0000278401-mRNA-1">
    <property type="protein sequence ID" value="ALUE_0000278401-mRNA-1"/>
    <property type="gene ID" value="ALUE_0000278401"/>
</dbReference>
<dbReference type="Proteomes" id="UP000036681">
    <property type="component" value="Unplaced"/>
</dbReference>
<reference evidence="2" key="1">
    <citation type="submission" date="2023-03" db="UniProtKB">
        <authorList>
            <consortium name="WormBaseParasite"/>
        </authorList>
    </citation>
    <scope>IDENTIFICATION</scope>
</reference>
<evidence type="ECO:0000313" key="2">
    <source>
        <dbReference type="WBParaSite" id="ALUE_0000278401-mRNA-1"/>
    </source>
</evidence>
<dbReference type="AlphaFoldDB" id="A0A9J2NZI8"/>
<accession>A0A9J2NZI8</accession>
<keyword evidence="1" id="KW-1185">Reference proteome</keyword>
<proteinExistence type="predicted"/>
<sequence length="397" mass="45810">MSELVKLDHETYLSELIFLHRYDIITGQDESPECLDRTIYTNYATRSIRWGFRFSKDYTLTVEAVDSYAKVPHGNFFLNLTKDTKGGETELIAGLRFSMGRTDLADTEFGAAIANILKRRNDVVRAFSATLEIRIKAEDYFNIQPWMFARVLLAPTIPSFLEDSDYRSQMFNSATAKPDFTIKTPDGNVESVRYLLYLTIDRIHVEVDKNPNLHFIAINFHKAIVEEMVNYALKGSFGLFDFSAETLDEFLACIRLYRPHRYWGLIHRITEHLRDKLVKSVQEWRSLTMEEILNYLKLGCNQRLYEVSTKAAIIIANVHYKTFTRDYNAESNGERLLMYSALKEAEFPFEGNAIVKIESVYHSGRGTSRILRCKTQDTSKGLCAFPTGCFHERLSPL</sequence>
<protein>
    <submittedName>
        <fullName evidence="2">BTB domain-containing protein</fullName>
    </submittedName>
</protein>
<name>A0A9J2NZI8_ASCLU</name>